<reference evidence="2 3" key="1">
    <citation type="submission" date="2023-11" db="EMBL/GenBank/DDBJ databases">
        <title>MicrobeMod: A computational toolkit for identifying prokaryotic methylation and restriction-modification with nanopore sequencing.</title>
        <authorList>
            <person name="Crits-Christoph A."/>
            <person name="Kang S.C."/>
            <person name="Lee H."/>
            <person name="Ostrov N."/>
        </authorList>
    </citation>
    <scope>NUCLEOTIDE SEQUENCE [LARGE SCALE GENOMIC DNA]</scope>
    <source>
        <strain evidence="2 3">DSMZ 700</strain>
    </source>
</reference>
<evidence type="ECO:0000313" key="3">
    <source>
        <dbReference type="Proteomes" id="UP001279553"/>
    </source>
</evidence>
<keyword evidence="3" id="KW-1185">Reference proteome</keyword>
<name>A0AAW9DUX5_ACIAO</name>
<accession>A0AAW9DUX5</accession>
<organism evidence="2 3">
    <name type="scientific">Acidiphilium acidophilum</name>
    <name type="common">Thiobacillus acidophilus</name>
    <dbReference type="NCBI Taxonomy" id="76588"/>
    <lineage>
        <taxon>Bacteria</taxon>
        <taxon>Pseudomonadati</taxon>
        <taxon>Pseudomonadota</taxon>
        <taxon>Alphaproteobacteria</taxon>
        <taxon>Acetobacterales</taxon>
        <taxon>Acidocellaceae</taxon>
        <taxon>Acidiphilium</taxon>
    </lineage>
</organism>
<feature type="region of interest" description="Disordered" evidence="1">
    <location>
        <begin position="1"/>
        <end position="20"/>
    </location>
</feature>
<dbReference type="Proteomes" id="UP001279553">
    <property type="component" value="Unassembled WGS sequence"/>
</dbReference>
<evidence type="ECO:0000256" key="1">
    <source>
        <dbReference type="SAM" id="MobiDB-lite"/>
    </source>
</evidence>
<protein>
    <submittedName>
        <fullName evidence="2">Uncharacterized protein</fullName>
    </submittedName>
</protein>
<sequence length="65" mass="6907">MRQDQDETTTKSARDNSPRVADIAARADHMARELAALAATPSQAAIVAQIARAALSRAFDVRVAS</sequence>
<evidence type="ECO:0000313" key="2">
    <source>
        <dbReference type="EMBL" id="MDX5931842.1"/>
    </source>
</evidence>
<gene>
    <name evidence="2" type="ORF">SIL87_13825</name>
</gene>
<dbReference type="AlphaFoldDB" id="A0AAW9DUX5"/>
<proteinExistence type="predicted"/>
<feature type="compositionally biased region" description="Basic and acidic residues" evidence="1">
    <location>
        <begin position="1"/>
        <end position="17"/>
    </location>
</feature>
<comment type="caution">
    <text evidence="2">The sequence shown here is derived from an EMBL/GenBank/DDBJ whole genome shotgun (WGS) entry which is preliminary data.</text>
</comment>
<dbReference type="EMBL" id="JAWXYB010000018">
    <property type="protein sequence ID" value="MDX5931842.1"/>
    <property type="molecule type" value="Genomic_DNA"/>
</dbReference>